<dbReference type="GO" id="GO:0016020">
    <property type="term" value="C:membrane"/>
    <property type="evidence" value="ECO:0007669"/>
    <property type="project" value="UniProtKB-SubCell"/>
</dbReference>
<feature type="transmembrane region" description="Helical" evidence="11">
    <location>
        <begin position="210"/>
        <end position="231"/>
    </location>
</feature>
<keyword evidence="2 11" id="KW-0812">Transmembrane</keyword>
<evidence type="ECO:0000313" key="14">
    <source>
        <dbReference type="RefSeq" id="XP_013392670.1"/>
    </source>
</evidence>
<dbReference type="InterPro" id="IPR013083">
    <property type="entry name" value="Znf_RING/FYVE/PHD"/>
</dbReference>
<dbReference type="Proteomes" id="UP000085678">
    <property type="component" value="Unplaced"/>
</dbReference>
<dbReference type="RefSeq" id="XP_013392671.1">
    <property type="nucleotide sequence ID" value="XM_013537217.2"/>
</dbReference>
<evidence type="ECO:0000256" key="11">
    <source>
        <dbReference type="SAM" id="Phobius"/>
    </source>
</evidence>
<dbReference type="GeneID" id="106160578"/>
<gene>
    <name evidence="14 15" type="primary">LOC106160578</name>
</gene>
<dbReference type="PANTHER" id="PTHR15860">
    <property type="entry name" value="UNCHARACTERIZED RING FINGER-CONTAINING PROTEIN"/>
    <property type="match status" value="1"/>
</dbReference>
<feature type="domain" description="RING-type" evidence="12">
    <location>
        <begin position="379"/>
        <end position="417"/>
    </location>
</feature>
<keyword evidence="4 9" id="KW-0863">Zinc-finger</keyword>
<sequence length="438" mass="49881">MAEGRQPQTRTFSWSLDNMPVNMPTINAQARLPGNIGNVLRELVPGLEGRPSSTPNPYLQAQAQRAADMSNEAPASSFVINIGQDGQVQRDGILNVEQSVHSAEPQLIGGGQLEGGHSPEPNNTAAEDGGQEGQHGHTHDTDNRMDWRQGKKWLERSLIFILLMLLKVTYNHRLGLLVFVGLFGTYYHANTTVKKHIAQQRDHHNSARSLLLLSWIVIFLCGNIALVYYVFEDQKLWLALILNLPKVGRIDFWTLLWVVAITDYIVKFASITLKALIAMLPRTFIPYKRRGKYYMFIEEVSQCYRCVTPIVPWVYFLKDTEHGGEWFSIFLLIVYFIAKANLVWQKSKDLYKAWKKVCTDVNYGISPSREEMSVAGGACPICQDDYRDPVMLACKHIFCEDCVSMWFDRERTCPMCRANIVDNPLWRDGTTVASIIFW</sequence>
<evidence type="ECO:0000256" key="8">
    <source>
        <dbReference type="ARBA" id="ARBA00023136"/>
    </source>
</evidence>
<dbReference type="SMART" id="SM00184">
    <property type="entry name" value="RING"/>
    <property type="match status" value="1"/>
</dbReference>
<evidence type="ECO:0000313" key="13">
    <source>
        <dbReference type="Proteomes" id="UP000085678"/>
    </source>
</evidence>
<reference evidence="14 15" key="1">
    <citation type="submission" date="2025-04" db="UniProtKB">
        <authorList>
            <consortium name="RefSeq"/>
        </authorList>
    </citation>
    <scope>IDENTIFICATION</scope>
    <source>
        <tissue evidence="14 15">Gonads</tissue>
    </source>
</reference>
<dbReference type="InterPro" id="IPR044235">
    <property type="entry name" value="RNFT1/2"/>
</dbReference>
<keyword evidence="8 11" id="KW-0472">Membrane</keyword>
<dbReference type="PANTHER" id="PTHR15860:SF0">
    <property type="entry name" value="LP20373P"/>
    <property type="match status" value="1"/>
</dbReference>
<organism evidence="13 15">
    <name type="scientific">Lingula anatina</name>
    <name type="common">Brachiopod</name>
    <name type="synonym">Lingula unguis</name>
    <dbReference type="NCBI Taxonomy" id="7574"/>
    <lineage>
        <taxon>Eukaryota</taxon>
        <taxon>Metazoa</taxon>
        <taxon>Spiralia</taxon>
        <taxon>Lophotrochozoa</taxon>
        <taxon>Brachiopoda</taxon>
        <taxon>Linguliformea</taxon>
        <taxon>Lingulata</taxon>
        <taxon>Lingulida</taxon>
        <taxon>Linguloidea</taxon>
        <taxon>Lingulidae</taxon>
        <taxon>Lingula</taxon>
    </lineage>
</organism>
<accession>A0A1S3I4A9</accession>
<dbReference type="OrthoDB" id="9049620at2759"/>
<feature type="transmembrane region" description="Helical" evidence="11">
    <location>
        <begin position="293"/>
        <end position="314"/>
    </location>
</feature>
<dbReference type="OMA" id="VELHCKH"/>
<dbReference type="GO" id="GO:0061630">
    <property type="term" value="F:ubiquitin protein ligase activity"/>
    <property type="evidence" value="ECO:0007669"/>
    <property type="project" value="InterPro"/>
</dbReference>
<feature type="region of interest" description="Disordered" evidence="10">
    <location>
        <begin position="107"/>
        <end position="144"/>
    </location>
</feature>
<evidence type="ECO:0000256" key="9">
    <source>
        <dbReference type="PROSITE-ProRule" id="PRU00175"/>
    </source>
</evidence>
<keyword evidence="5" id="KW-0833">Ubl conjugation pathway</keyword>
<feature type="transmembrane region" description="Helical" evidence="11">
    <location>
        <begin position="251"/>
        <end position="273"/>
    </location>
</feature>
<dbReference type="GO" id="GO:0008270">
    <property type="term" value="F:zinc ion binding"/>
    <property type="evidence" value="ECO:0007669"/>
    <property type="project" value="UniProtKB-KW"/>
</dbReference>
<dbReference type="PROSITE" id="PS50089">
    <property type="entry name" value="ZF_RING_2"/>
    <property type="match status" value="1"/>
</dbReference>
<dbReference type="Gene3D" id="3.30.40.10">
    <property type="entry name" value="Zinc/RING finger domain, C3HC4 (zinc finger)"/>
    <property type="match status" value="1"/>
</dbReference>
<keyword evidence="6" id="KW-0862">Zinc</keyword>
<feature type="transmembrane region" description="Helical" evidence="11">
    <location>
        <begin position="326"/>
        <end position="344"/>
    </location>
</feature>
<evidence type="ECO:0000259" key="12">
    <source>
        <dbReference type="PROSITE" id="PS50089"/>
    </source>
</evidence>
<keyword evidence="13" id="KW-1185">Reference proteome</keyword>
<evidence type="ECO:0000256" key="10">
    <source>
        <dbReference type="SAM" id="MobiDB-lite"/>
    </source>
</evidence>
<dbReference type="GO" id="GO:1904294">
    <property type="term" value="P:positive regulation of ERAD pathway"/>
    <property type="evidence" value="ECO:0007669"/>
    <property type="project" value="InterPro"/>
</dbReference>
<comment type="subcellular location">
    <subcellularLocation>
        <location evidence="1">Membrane</location>
        <topology evidence="1">Multi-pass membrane protein</topology>
    </subcellularLocation>
</comment>
<dbReference type="AlphaFoldDB" id="A0A1S3I4A9"/>
<keyword evidence="3" id="KW-0479">Metal-binding</keyword>
<evidence type="ECO:0000256" key="7">
    <source>
        <dbReference type="ARBA" id="ARBA00022989"/>
    </source>
</evidence>
<proteinExistence type="predicted"/>
<feature type="transmembrane region" description="Helical" evidence="11">
    <location>
        <begin position="174"/>
        <end position="189"/>
    </location>
</feature>
<evidence type="ECO:0000256" key="5">
    <source>
        <dbReference type="ARBA" id="ARBA00022786"/>
    </source>
</evidence>
<dbReference type="InterPro" id="IPR001841">
    <property type="entry name" value="Znf_RING"/>
</dbReference>
<dbReference type="CDD" id="cd16532">
    <property type="entry name" value="RING-HC_RNFT1-like"/>
    <property type="match status" value="1"/>
</dbReference>
<dbReference type="Pfam" id="PF13920">
    <property type="entry name" value="zf-C3HC4_3"/>
    <property type="match status" value="1"/>
</dbReference>
<dbReference type="KEGG" id="lak:106160578"/>
<evidence type="ECO:0000256" key="3">
    <source>
        <dbReference type="ARBA" id="ARBA00022723"/>
    </source>
</evidence>
<evidence type="ECO:0000256" key="1">
    <source>
        <dbReference type="ARBA" id="ARBA00004141"/>
    </source>
</evidence>
<name>A0A1S3I4A9_LINAN</name>
<evidence type="ECO:0000313" key="15">
    <source>
        <dbReference type="RefSeq" id="XP_013392671.1"/>
    </source>
</evidence>
<dbReference type="RefSeq" id="XP_013392670.1">
    <property type="nucleotide sequence ID" value="XM_013537216.2"/>
</dbReference>
<keyword evidence="7 11" id="KW-1133">Transmembrane helix</keyword>
<feature type="compositionally biased region" description="Basic and acidic residues" evidence="10">
    <location>
        <begin position="134"/>
        <end position="144"/>
    </location>
</feature>
<dbReference type="SUPFAM" id="SSF57850">
    <property type="entry name" value="RING/U-box"/>
    <property type="match status" value="1"/>
</dbReference>
<evidence type="ECO:0000256" key="4">
    <source>
        <dbReference type="ARBA" id="ARBA00022771"/>
    </source>
</evidence>
<dbReference type="PROSITE" id="PS00518">
    <property type="entry name" value="ZF_RING_1"/>
    <property type="match status" value="1"/>
</dbReference>
<protein>
    <submittedName>
        <fullName evidence="14 15">RING finger and transmembrane domain-containing protein 2</fullName>
    </submittedName>
</protein>
<evidence type="ECO:0000256" key="6">
    <source>
        <dbReference type="ARBA" id="ARBA00022833"/>
    </source>
</evidence>
<dbReference type="InterPro" id="IPR017907">
    <property type="entry name" value="Znf_RING_CS"/>
</dbReference>
<evidence type="ECO:0000256" key="2">
    <source>
        <dbReference type="ARBA" id="ARBA00022692"/>
    </source>
</evidence>